<comment type="caution">
    <text evidence="7">The sequence shown here is derived from an EMBL/GenBank/DDBJ whole genome shotgun (WGS) entry which is preliminary data.</text>
</comment>
<protein>
    <recommendedName>
        <fullName evidence="2">Cell division coordinator CpoB</fullName>
    </recommendedName>
</protein>
<dbReference type="HAMAP" id="MF_02066">
    <property type="entry name" value="CpoB"/>
    <property type="match status" value="1"/>
</dbReference>
<sequence precursor="true">MRGLLVSATLVAALVAATPASAQRASLADRVALLEQRAGDNQANVQLLNEVNQLKAEVQALRAQVEELQQLTQQLQESGKRQYLDLDDRVNRLEGGGMPAAPATPPKAGVPAAKPTAAASKPVPAEAAPAVYGDAGKLREGAGERAAYDAAFATLKAGRSADASSQFLAFLQQYPNGVYAPNALYWLGESYYVTQNYEPAREQFQTLVDRYPTHDKAPGALLKLGLAQQGLKQLDAAERTFGTVVSRYPGTDAARVAQDRLRALELGRISRTR</sequence>
<keyword evidence="2" id="KW-0131">Cell cycle</keyword>
<dbReference type="RefSeq" id="WP_036136776.1">
    <property type="nucleotide sequence ID" value="NZ_AVPU01000011.1"/>
</dbReference>
<comment type="function">
    <text evidence="2">Mediates coordination of peptidoglycan synthesis and outer membrane constriction during cell division.</text>
</comment>
<evidence type="ECO:0000256" key="2">
    <source>
        <dbReference type="HAMAP-Rule" id="MF_02066"/>
    </source>
</evidence>
<organism evidence="7 8">
    <name type="scientific">Lysobacter daejeonensis GH1-9</name>
    <dbReference type="NCBI Taxonomy" id="1385517"/>
    <lineage>
        <taxon>Bacteria</taxon>
        <taxon>Pseudomonadati</taxon>
        <taxon>Pseudomonadota</taxon>
        <taxon>Gammaproteobacteria</taxon>
        <taxon>Lysobacterales</taxon>
        <taxon>Lysobacteraceae</taxon>
        <taxon>Aerolutibacter</taxon>
    </lineage>
</organism>
<evidence type="ECO:0000256" key="4">
    <source>
        <dbReference type="SAM" id="MobiDB-lite"/>
    </source>
</evidence>
<dbReference type="eggNOG" id="COG1729">
    <property type="taxonomic scope" value="Bacteria"/>
</dbReference>
<keyword evidence="1 2" id="KW-0732">Signal</keyword>
<keyword evidence="8" id="KW-1185">Reference proteome</keyword>
<dbReference type="PROSITE" id="PS50005">
    <property type="entry name" value="TPR"/>
    <property type="match status" value="1"/>
</dbReference>
<evidence type="ECO:0000256" key="1">
    <source>
        <dbReference type="ARBA" id="ARBA00022729"/>
    </source>
</evidence>
<dbReference type="InterPro" id="IPR011990">
    <property type="entry name" value="TPR-like_helical_dom_sf"/>
</dbReference>
<keyword evidence="2" id="KW-0132">Cell division</keyword>
<feature type="coiled-coil region" evidence="2">
    <location>
        <begin position="44"/>
        <end position="81"/>
    </location>
</feature>
<feature type="region of interest" description="Disordered" evidence="4">
    <location>
        <begin position="94"/>
        <end position="114"/>
    </location>
</feature>
<dbReference type="AlphaFoldDB" id="A0A0A0EZS5"/>
<feature type="domain" description="YbgF trimerisation" evidence="6">
    <location>
        <begin position="26"/>
        <end position="97"/>
    </location>
</feature>
<evidence type="ECO:0000313" key="7">
    <source>
        <dbReference type="EMBL" id="KGM54657.1"/>
    </source>
</evidence>
<accession>A0A0A0EZS5</accession>
<dbReference type="Proteomes" id="UP000029998">
    <property type="component" value="Unassembled WGS sequence"/>
</dbReference>
<dbReference type="EMBL" id="AVPU01000011">
    <property type="protein sequence ID" value="KGM54657.1"/>
    <property type="molecule type" value="Genomic_DNA"/>
</dbReference>
<dbReference type="OrthoDB" id="9768142at2"/>
<keyword evidence="2" id="KW-0574">Periplasm</keyword>
<feature type="repeat" description="TPR" evidence="3">
    <location>
        <begin position="181"/>
        <end position="214"/>
    </location>
</feature>
<dbReference type="GO" id="GO:0030288">
    <property type="term" value="C:outer membrane-bounded periplasmic space"/>
    <property type="evidence" value="ECO:0007669"/>
    <property type="project" value="UniProtKB-UniRule"/>
</dbReference>
<dbReference type="NCBIfam" id="TIGR02795">
    <property type="entry name" value="tol_pal_ybgF"/>
    <property type="match status" value="1"/>
</dbReference>
<comment type="subcellular location">
    <subcellularLocation>
        <location evidence="2">Periplasm</location>
    </subcellularLocation>
</comment>
<reference evidence="7 8" key="1">
    <citation type="submission" date="2013-08" db="EMBL/GenBank/DDBJ databases">
        <title>Genome sequencing of Lysobacter.</title>
        <authorList>
            <person name="Zhang S."/>
            <person name="Wang G."/>
        </authorList>
    </citation>
    <scope>NUCLEOTIDE SEQUENCE [LARGE SCALE GENOMIC DNA]</scope>
    <source>
        <strain evidence="7 8">GH1-9</strain>
    </source>
</reference>
<feature type="chain" id="PRO_5009982876" description="Cell division coordinator CpoB" evidence="2">
    <location>
        <begin position="23"/>
        <end position="273"/>
    </location>
</feature>
<dbReference type="STRING" id="1385517.N800_06660"/>
<keyword evidence="3" id="KW-0802">TPR repeat</keyword>
<evidence type="ECO:0000259" key="5">
    <source>
        <dbReference type="Pfam" id="PF13525"/>
    </source>
</evidence>
<dbReference type="Gene3D" id="1.20.5.110">
    <property type="match status" value="1"/>
</dbReference>
<dbReference type="GO" id="GO:0043093">
    <property type="term" value="P:FtsZ-dependent cytokinesis"/>
    <property type="evidence" value="ECO:0007669"/>
    <property type="project" value="UniProtKB-UniRule"/>
</dbReference>
<dbReference type="InterPro" id="IPR019734">
    <property type="entry name" value="TPR_rpt"/>
</dbReference>
<dbReference type="InterPro" id="IPR014162">
    <property type="entry name" value="CpoB_C"/>
</dbReference>
<feature type="domain" description="Outer membrane lipoprotein BamD-like" evidence="5">
    <location>
        <begin position="145"/>
        <end position="264"/>
    </location>
</feature>
<keyword evidence="2" id="KW-0175">Coiled coil</keyword>
<dbReference type="Gene3D" id="1.25.40.10">
    <property type="entry name" value="Tetratricopeptide repeat domain"/>
    <property type="match status" value="1"/>
</dbReference>
<evidence type="ECO:0000256" key="3">
    <source>
        <dbReference type="PROSITE-ProRule" id="PRU00339"/>
    </source>
</evidence>
<dbReference type="Pfam" id="PF16331">
    <property type="entry name" value="TolA_bind_tri"/>
    <property type="match status" value="1"/>
</dbReference>
<gene>
    <name evidence="2" type="primary">cpoB</name>
    <name evidence="7" type="ORF">N800_06660</name>
</gene>
<dbReference type="InterPro" id="IPR032519">
    <property type="entry name" value="YbgF_tri"/>
</dbReference>
<feature type="signal peptide" evidence="2">
    <location>
        <begin position="1"/>
        <end position="22"/>
    </location>
</feature>
<dbReference type="SUPFAM" id="SSF48452">
    <property type="entry name" value="TPR-like"/>
    <property type="match status" value="1"/>
</dbReference>
<proteinExistence type="inferred from homology"/>
<evidence type="ECO:0000259" key="6">
    <source>
        <dbReference type="Pfam" id="PF16331"/>
    </source>
</evidence>
<name>A0A0A0EZS5_9GAMM</name>
<dbReference type="GO" id="GO:0070206">
    <property type="term" value="P:protein trimerization"/>
    <property type="evidence" value="ECO:0007669"/>
    <property type="project" value="InterPro"/>
</dbReference>
<dbReference type="InterPro" id="IPR039565">
    <property type="entry name" value="BamD-like"/>
</dbReference>
<evidence type="ECO:0000313" key="8">
    <source>
        <dbReference type="Proteomes" id="UP000029998"/>
    </source>
</evidence>
<dbReference type="Pfam" id="PF13525">
    <property type="entry name" value="YfiO"/>
    <property type="match status" value="1"/>
</dbReference>
<comment type="similarity">
    <text evidence="2">Belongs to the CpoB family.</text>
</comment>
<dbReference type="InterPro" id="IPR034706">
    <property type="entry name" value="CpoB"/>
</dbReference>